<feature type="compositionally biased region" description="Basic and acidic residues" evidence="1">
    <location>
        <begin position="600"/>
        <end position="610"/>
    </location>
</feature>
<proteinExistence type="predicted"/>
<feature type="compositionally biased region" description="Basic and acidic residues" evidence="1">
    <location>
        <begin position="97"/>
        <end position="107"/>
    </location>
</feature>
<keyword evidence="3" id="KW-1185">Reference proteome</keyword>
<evidence type="ECO:0000313" key="3">
    <source>
        <dbReference type="Proteomes" id="UP000664521"/>
    </source>
</evidence>
<dbReference type="EMBL" id="CAJPDS010000008">
    <property type="protein sequence ID" value="CAF9909791.1"/>
    <property type="molecule type" value="Genomic_DNA"/>
</dbReference>
<feature type="compositionally biased region" description="Polar residues" evidence="1">
    <location>
        <begin position="381"/>
        <end position="391"/>
    </location>
</feature>
<feature type="compositionally biased region" description="Basic and acidic residues" evidence="1">
    <location>
        <begin position="466"/>
        <end position="483"/>
    </location>
</feature>
<feature type="compositionally biased region" description="Basic and acidic residues" evidence="1">
    <location>
        <begin position="114"/>
        <end position="123"/>
    </location>
</feature>
<evidence type="ECO:0000313" key="2">
    <source>
        <dbReference type="EMBL" id="CAF9909791.1"/>
    </source>
</evidence>
<feature type="compositionally biased region" description="Low complexity" evidence="1">
    <location>
        <begin position="212"/>
        <end position="223"/>
    </location>
</feature>
<comment type="caution">
    <text evidence="2">The sequence shown here is derived from an EMBL/GenBank/DDBJ whole genome shotgun (WGS) entry which is preliminary data.</text>
</comment>
<dbReference type="AlphaFoldDB" id="A0A8H3EM95"/>
<feature type="compositionally biased region" description="Polar residues" evidence="1">
    <location>
        <begin position="249"/>
        <end position="261"/>
    </location>
</feature>
<accession>A0A8H3EM95</accession>
<dbReference type="OrthoDB" id="5430532at2759"/>
<feature type="compositionally biased region" description="Polar residues" evidence="1">
    <location>
        <begin position="488"/>
        <end position="507"/>
    </location>
</feature>
<feature type="region of interest" description="Disordered" evidence="1">
    <location>
        <begin position="202"/>
        <end position="629"/>
    </location>
</feature>
<name>A0A8H3EM95_9LECA</name>
<feature type="compositionally biased region" description="Polar residues" evidence="1">
    <location>
        <begin position="517"/>
        <end position="542"/>
    </location>
</feature>
<feature type="region of interest" description="Disordered" evidence="1">
    <location>
        <begin position="1"/>
        <end position="161"/>
    </location>
</feature>
<feature type="compositionally biased region" description="Low complexity" evidence="1">
    <location>
        <begin position="317"/>
        <end position="326"/>
    </location>
</feature>
<reference evidence="2" key="1">
    <citation type="submission" date="2021-03" db="EMBL/GenBank/DDBJ databases">
        <authorList>
            <person name="Tagirdzhanova G."/>
        </authorList>
    </citation>
    <scope>NUCLEOTIDE SEQUENCE</scope>
</reference>
<gene>
    <name evidence="2" type="ORF">HETSPECPRED_009521</name>
</gene>
<dbReference type="Proteomes" id="UP000664521">
    <property type="component" value="Unassembled WGS sequence"/>
</dbReference>
<protein>
    <submittedName>
        <fullName evidence="2">Uncharacterized protein</fullName>
    </submittedName>
</protein>
<organism evidence="2 3">
    <name type="scientific">Heterodermia speciosa</name>
    <dbReference type="NCBI Taxonomy" id="116794"/>
    <lineage>
        <taxon>Eukaryota</taxon>
        <taxon>Fungi</taxon>
        <taxon>Dikarya</taxon>
        <taxon>Ascomycota</taxon>
        <taxon>Pezizomycotina</taxon>
        <taxon>Lecanoromycetes</taxon>
        <taxon>OSLEUM clade</taxon>
        <taxon>Lecanoromycetidae</taxon>
        <taxon>Caliciales</taxon>
        <taxon>Physciaceae</taxon>
        <taxon>Heterodermia</taxon>
    </lineage>
</organism>
<feature type="compositionally biased region" description="Low complexity" evidence="1">
    <location>
        <begin position="1"/>
        <end position="14"/>
    </location>
</feature>
<sequence>MKRKFSLSSLRLKSAPAPEESRTPEELDSPPYSPTPSCTERPRIPSQILQELKDSCNILVTDTNPPSDDYDQPSDHQAALRKYREQQAAKKRAQARAAEKVSKREQESFFSRRPRNEHAEVESKPAPYKHIPRNAAADFENTAVPRRPSQSYHHEDLDLEPIEPYHTRVSAKNKEQHTNPDDPLLHIRAALESRPKTSAAACIDYSGPSMDTSSNSTSRSNTTYDGHGRPISTGVTSINLTPGDEKRISSNPPSQRVSEQILQDGPSASLADATAKAWMMQELARRRAEAKANGPARPGSRSSYKPTSAPEEDYRPPSRASSIARSVTEGVREYIRPRASMDSMRSSRSDNVNLSRSHSRSSSTNRDSRGGWRAQLRRRGSFSSWRSTKPQQGEEAKTPNPDGGVNLNRDLPALPGLDQYKEKKPKPAHIAQIMRPGARTAKSEKTKPVTMSTFNTSAALPLSPVEEQRRQYEIRRAVEEKMRATGRQIVSQGNPSIKSPQSTSSYSPHIKSPPQQPGASSRSPHLKPQTASYSPQIRSPQQPVVGHYNAGLKSPTTGHPETLRTQSQPVLPTVRKPAAAVAVKELEDRKGTGNGKGATKKKDHEEEVKRPSLRKRLSRFWSGNGVEKKGMGVAGAREMVAAN</sequence>
<feature type="compositionally biased region" description="Polar residues" evidence="1">
    <location>
        <begin position="554"/>
        <end position="570"/>
    </location>
</feature>
<feature type="compositionally biased region" description="Polar residues" evidence="1">
    <location>
        <begin position="449"/>
        <end position="458"/>
    </location>
</feature>
<evidence type="ECO:0000256" key="1">
    <source>
        <dbReference type="SAM" id="MobiDB-lite"/>
    </source>
</evidence>
<feature type="compositionally biased region" description="Low complexity" evidence="1">
    <location>
        <begin position="340"/>
        <end position="350"/>
    </location>
</feature>